<sequence length="189" mass="19417">MASLLAVAFALPGTQTGRSAVLTRRGAVGALVAAAAPVAVSADGANSKATVDKARAIYGSRVVRLASASPEAIIEDQNAITLFISGAYRAGPNGNTQDKAISKQLLALKKTALDGAKSGDAAKAQGALKEMIAIAKLTEQDGYDGNYNPKQRRNPGAPPTEAIVAQMGSEAYALYDRYDARSAGAPQKK</sequence>
<dbReference type="HOGENOM" id="CLU_1436906_0_0_1"/>
<dbReference type="Pfam" id="PF18240">
    <property type="entry name" value="PSII_Pbs31"/>
    <property type="match status" value="1"/>
</dbReference>
<proteinExistence type="predicted"/>
<dbReference type="RefSeq" id="XP_005785099.1">
    <property type="nucleotide sequence ID" value="XM_005785042.1"/>
</dbReference>
<dbReference type="EnsemblProtists" id="EOD32670">
    <property type="protein sequence ID" value="EOD32670"/>
    <property type="gene ID" value="EMIHUDRAFT_460657"/>
</dbReference>
<dbReference type="KEGG" id="ehx:EMIHUDRAFT_460657"/>
<dbReference type="AlphaFoldDB" id="A0A0D3KA85"/>
<dbReference type="Gene3D" id="1.20.120.1740">
    <property type="entry name" value="Sodium ion translocating NADH-quinone reductase subunit C-like"/>
    <property type="match status" value="1"/>
</dbReference>
<dbReference type="KEGG" id="ehx:EMIHUDRAFT_453367"/>
<dbReference type="PaxDb" id="2903-EOD06941"/>
<accession>A0A0D3KA85</accession>
<keyword evidence="4" id="KW-1185">Reference proteome</keyword>
<dbReference type="InterPro" id="IPR040933">
    <property type="entry name" value="PSII_Pbs31"/>
</dbReference>
<reference evidence="4" key="1">
    <citation type="journal article" date="2013" name="Nature">
        <title>Pan genome of the phytoplankton Emiliania underpins its global distribution.</title>
        <authorList>
            <person name="Read B.A."/>
            <person name="Kegel J."/>
            <person name="Klute M.J."/>
            <person name="Kuo A."/>
            <person name="Lefebvre S.C."/>
            <person name="Maumus F."/>
            <person name="Mayer C."/>
            <person name="Miller J."/>
            <person name="Monier A."/>
            <person name="Salamov A."/>
            <person name="Young J."/>
            <person name="Aguilar M."/>
            <person name="Claverie J.M."/>
            <person name="Frickenhaus S."/>
            <person name="Gonzalez K."/>
            <person name="Herman E.K."/>
            <person name="Lin Y.C."/>
            <person name="Napier J."/>
            <person name="Ogata H."/>
            <person name="Sarno A.F."/>
            <person name="Shmutz J."/>
            <person name="Schroeder D."/>
            <person name="de Vargas C."/>
            <person name="Verret F."/>
            <person name="von Dassow P."/>
            <person name="Valentin K."/>
            <person name="Van de Peer Y."/>
            <person name="Wheeler G."/>
            <person name="Dacks J.B."/>
            <person name="Delwiche C.F."/>
            <person name="Dyhrman S.T."/>
            <person name="Glockner G."/>
            <person name="John U."/>
            <person name="Richards T."/>
            <person name="Worden A.Z."/>
            <person name="Zhang X."/>
            <person name="Grigoriev I.V."/>
            <person name="Allen A.E."/>
            <person name="Bidle K."/>
            <person name="Borodovsky M."/>
            <person name="Bowler C."/>
            <person name="Brownlee C."/>
            <person name="Cock J.M."/>
            <person name="Elias M."/>
            <person name="Gladyshev V.N."/>
            <person name="Groth M."/>
            <person name="Guda C."/>
            <person name="Hadaegh A."/>
            <person name="Iglesias-Rodriguez M.D."/>
            <person name="Jenkins J."/>
            <person name="Jones B.M."/>
            <person name="Lawson T."/>
            <person name="Leese F."/>
            <person name="Lindquist E."/>
            <person name="Lobanov A."/>
            <person name="Lomsadze A."/>
            <person name="Malik S.B."/>
            <person name="Marsh M.E."/>
            <person name="Mackinder L."/>
            <person name="Mock T."/>
            <person name="Mueller-Roeber B."/>
            <person name="Pagarete A."/>
            <person name="Parker M."/>
            <person name="Probert I."/>
            <person name="Quesneville H."/>
            <person name="Raines C."/>
            <person name="Rensing S.A."/>
            <person name="Riano-Pachon D.M."/>
            <person name="Richier S."/>
            <person name="Rokitta S."/>
            <person name="Shiraiwa Y."/>
            <person name="Soanes D.M."/>
            <person name="van der Giezen M."/>
            <person name="Wahlund T.M."/>
            <person name="Williams B."/>
            <person name="Wilson W."/>
            <person name="Wolfe G."/>
            <person name="Wurch L.L."/>
        </authorList>
    </citation>
    <scope>NUCLEOTIDE SEQUENCE</scope>
</reference>
<protein>
    <recommendedName>
        <fullName evidence="2">Photosystem II Psb31 protein domain-containing protein</fullName>
    </recommendedName>
</protein>
<evidence type="ECO:0000259" key="2">
    <source>
        <dbReference type="Pfam" id="PF18240"/>
    </source>
</evidence>
<evidence type="ECO:0000313" key="4">
    <source>
        <dbReference type="Proteomes" id="UP000013827"/>
    </source>
</evidence>
<feature type="domain" description="Photosystem II Psb31 protein" evidence="2">
    <location>
        <begin position="45"/>
        <end position="137"/>
    </location>
</feature>
<organism evidence="3 4">
    <name type="scientific">Emiliania huxleyi (strain CCMP1516)</name>
    <dbReference type="NCBI Taxonomy" id="280463"/>
    <lineage>
        <taxon>Eukaryota</taxon>
        <taxon>Haptista</taxon>
        <taxon>Haptophyta</taxon>
        <taxon>Prymnesiophyceae</taxon>
        <taxon>Isochrysidales</taxon>
        <taxon>Noelaerhabdaceae</taxon>
        <taxon>Emiliania</taxon>
    </lineage>
</organism>
<dbReference type="Proteomes" id="UP000013827">
    <property type="component" value="Unassembled WGS sequence"/>
</dbReference>
<dbReference type="EnsemblProtists" id="EOD06941">
    <property type="protein sequence ID" value="EOD06941"/>
    <property type="gene ID" value="EMIHUDRAFT_453367"/>
</dbReference>
<feature type="region of interest" description="Disordered" evidence="1">
    <location>
        <begin position="142"/>
        <end position="161"/>
    </location>
</feature>
<dbReference type="GeneID" id="17253057"/>
<reference evidence="3" key="2">
    <citation type="submission" date="2024-10" db="UniProtKB">
        <authorList>
            <consortium name="EnsemblProtists"/>
        </authorList>
    </citation>
    <scope>IDENTIFICATION</scope>
</reference>
<evidence type="ECO:0000313" key="3">
    <source>
        <dbReference type="EnsemblProtists" id="EOD32670"/>
    </source>
</evidence>
<dbReference type="RefSeq" id="XP_005759370.1">
    <property type="nucleotide sequence ID" value="XM_005759313.1"/>
</dbReference>
<evidence type="ECO:0000256" key="1">
    <source>
        <dbReference type="SAM" id="MobiDB-lite"/>
    </source>
</evidence>
<dbReference type="GeneID" id="17277943"/>
<name>A0A0D3KA85_EMIH1</name>